<organism evidence="1 2">
    <name type="scientific">Jaapia argillacea MUCL 33604</name>
    <dbReference type="NCBI Taxonomy" id="933084"/>
    <lineage>
        <taxon>Eukaryota</taxon>
        <taxon>Fungi</taxon>
        <taxon>Dikarya</taxon>
        <taxon>Basidiomycota</taxon>
        <taxon>Agaricomycotina</taxon>
        <taxon>Agaricomycetes</taxon>
        <taxon>Agaricomycetidae</taxon>
        <taxon>Jaapiales</taxon>
        <taxon>Jaapiaceae</taxon>
        <taxon>Jaapia</taxon>
    </lineage>
</organism>
<dbReference type="EMBL" id="KL197776">
    <property type="protein sequence ID" value="KDQ49677.1"/>
    <property type="molecule type" value="Genomic_DNA"/>
</dbReference>
<reference evidence="2" key="1">
    <citation type="journal article" date="2014" name="Proc. Natl. Acad. Sci. U.S.A.">
        <title>Extensive sampling of basidiomycete genomes demonstrates inadequacy of the white-rot/brown-rot paradigm for wood decay fungi.</title>
        <authorList>
            <person name="Riley R."/>
            <person name="Salamov A.A."/>
            <person name="Brown D.W."/>
            <person name="Nagy L.G."/>
            <person name="Floudas D."/>
            <person name="Held B.W."/>
            <person name="Levasseur A."/>
            <person name="Lombard V."/>
            <person name="Morin E."/>
            <person name="Otillar R."/>
            <person name="Lindquist E.A."/>
            <person name="Sun H."/>
            <person name="LaButti K.M."/>
            <person name="Schmutz J."/>
            <person name="Jabbour D."/>
            <person name="Luo H."/>
            <person name="Baker S.E."/>
            <person name="Pisabarro A.G."/>
            <person name="Walton J.D."/>
            <person name="Blanchette R.A."/>
            <person name="Henrissat B."/>
            <person name="Martin F."/>
            <person name="Cullen D."/>
            <person name="Hibbett D.S."/>
            <person name="Grigoriev I.V."/>
        </authorList>
    </citation>
    <scope>NUCLEOTIDE SEQUENCE [LARGE SCALE GENOMIC DNA]</scope>
    <source>
        <strain evidence="2">MUCL 33604</strain>
    </source>
</reference>
<gene>
    <name evidence="1" type="ORF">JAAARDRAFT_42614</name>
</gene>
<dbReference type="HOGENOM" id="CLU_2455047_0_0_1"/>
<accession>A0A067PF65</accession>
<evidence type="ECO:0000313" key="2">
    <source>
        <dbReference type="Proteomes" id="UP000027265"/>
    </source>
</evidence>
<keyword evidence="2" id="KW-1185">Reference proteome</keyword>
<dbReference type="Proteomes" id="UP000027265">
    <property type="component" value="Unassembled WGS sequence"/>
</dbReference>
<dbReference type="AlphaFoldDB" id="A0A067PF65"/>
<proteinExistence type="predicted"/>
<protein>
    <submittedName>
        <fullName evidence="1">Uncharacterized protein</fullName>
    </submittedName>
</protein>
<dbReference type="InParanoid" id="A0A067PF65"/>
<sequence>MAGIRYQLDEEIAKQVAKEMEGYEGDPNQWADRTVNVIRFGYDADEEVEKSWETNGARIEKIGRDGVSAGWGRGCGGVERSLERFLIKL</sequence>
<name>A0A067PF65_9AGAM</name>
<evidence type="ECO:0000313" key="1">
    <source>
        <dbReference type="EMBL" id="KDQ49677.1"/>
    </source>
</evidence>